<dbReference type="PANTHER" id="PTHR33643">
    <property type="entry name" value="UREASE ACCESSORY PROTEIN D"/>
    <property type="match status" value="1"/>
</dbReference>
<evidence type="ECO:0000256" key="2">
    <source>
        <dbReference type="ARBA" id="ARBA00023186"/>
    </source>
</evidence>
<comment type="caution">
    <text evidence="4">The sequence shown here is derived from an EMBL/GenBank/DDBJ whole genome shotgun (WGS) entry which is preliminary data.</text>
</comment>
<comment type="similarity">
    <text evidence="1 3">Belongs to the UreD family.</text>
</comment>
<comment type="subcellular location">
    <subcellularLocation>
        <location evidence="3">Cytoplasm</location>
    </subcellularLocation>
</comment>
<evidence type="ECO:0000313" key="5">
    <source>
        <dbReference type="Proteomes" id="UP001564626"/>
    </source>
</evidence>
<keyword evidence="2 3" id="KW-0143">Chaperone</keyword>
<keyword evidence="5" id="KW-1185">Reference proteome</keyword>
<name>A0ABV4CH56_9PSEU</name>
<gene>
    <name evidence="3" type="primary">ureD</name>
    <name evidence="4" type="ORF">AB8O55_13555</name>
</gene>
<protein>
    <recommendedName>
        <fullName evidence="3">Urease accessory protein UreD</fullName>
    </recommendedName>
</protein>
<keyword evidence="3" id="KW-0963">Cytoplasm</keyword>
<sequence length="255" mass="25829">MRAEAVLGVELGARGRSVVRELASQAPLTLVPRRAATTAADGTAVVHLVGSATSPVGGDVVDLRVRVGPGARLLLRGTAATVALPGHDGAVSSAAVHLDVAAGASVDYLPEPTVVSSRADHRAAMSVRLAPDARLRCREVLVLGRSGERPGRLVTATDVVRDGVPLLRQRLDIGDPLLDASAGYLAGARVLATEVLVGADDPAAPASGDWWSLAPLAAGGALATAVGPDAVIAGRRLAEAVAHHPDVGFAAPARW</sequence>
<dbReference type="EMBL" id="JBGEHV010000021">
    <property type="protein sequence ID" value="MEY8040427.1"/>
    <property type="molecule type" value="Genomic_DNA"/>
</dbReference>
<dbReference type="Pfam" id="PF01774">
    <property type="entry name" value="UreD"/>
    <property type="match status" value="1"/>
</dbReference>
<evidence type="ECO:0000313" key="4">
    <source>
        <dbReference type="EMBL" id="MEY8040427.1"/>
    </source>
</evidence>
<comment type="subunit">
    <text evidence="3">UreD, UreF and UreG form a complex that acts as a GTP-hydrolysis-dependent molecular chaperone, activating the urease apoprotein by helping to assemble the nickel containing metallocenter of UreC. The UreE protein probably delivers the nickel.</text>
</comment>
<reference evidence="4 5" key="1">
    <citation type="submission" date="2024-08" db="EMBL/GenBank/DDBJ databases">
        <title>Genome mining of Saccharopolyspora cebuensis PGLac3 from Nigerian medicinal plant.</title>
        <authorList>
            <person name="Ezeobiora C.E."/>
            <person name="Igbokwe N.H."/>
            <person name="Amin D.H."/>
            <person name="Mendie U.E."/>
        </authorList>
    </citation>
    <scope>NUCLEOTIDE SEQUENCE [LARGE SCALE GENOMIC DNA]</scope>
    <source>
        <strain evidence="4 5">PGLac3</strain>
    </source>
</reference>
<accession>A0ABV4CH56</accession>
<dbReference type="InterPro" id="IPR002669">
    <property type="entry name" value="UreD"/>
</dbReference>
<evidence type="ECO:0000256" key="1">
    <source>
        <dbReference type="ARBA" id="ARBA00007177"/>
    </source>
</evidence>
<keyword evidence="3" id="KW-0996">Nickel insertion</keyword>
<dbReference type="Proteomes" id="UP001564626">
    <property type="component" value="Unassembled WGS sequence"/>
</dbReference>
<comment type="function">
    <text evidence="3">Required for maturation of urease via the functional incorporation of the urease nickel metallocenter.</text>
</comment>
<proteinExistence type="inferred from homology"/>
<evidence type="ECO:0000256" key="3">
    <source>
        <dbReference type="HAMAP-Rule" id="MF_01384"/>
    </source>
</evidence>
<dbReference type="RefSeq" id="WP_345367389.1">
    <property type="nucleotide sequence ID" value="NZ_BAABII010000018.1"/>
</dbReference>
<dbReference type="PANTHER" id="PTHR33643:SF1">
    <property type="entry name" value="UREASE ACCESSORY PROTEIN D"/>
    <property type="match status" value="1"/>
</dbReference>
<dbReference type="HAMAP" id="MF_01384">
    <property type="entry name" value="UreD"/>
    <property type="match status" value="1"/>
</dbReference>
<organism evidence="4 5">
    <name type="scientific">Saccharopolyspora cebuensis</name>
    <dbReference type="NCBI Taxonomy" id="418759"/>
    <lineage>
        <taxon>Bacteria</taxon>
        <taxon>Bacillati</taxon>
        <taxon>Actinomycetota</taxon>
        <taxon>Actinomycetes</taxon>
        <taxon>Pseudonocardiales</taxon>
        <taxon>Pseudonocardiaceae</taxon>
        <taxon>Saccharopolyspora</taxon>
    </lineage>
</organism>